<name>A0AAE1VNU7_9SOLA</name>
<reference evidence="2" key="1">
    <citation type="submission" date="2023-12" db="EMBL/GenBank/DDBJ databases">
        <title>Genome assembly of Anisodus tanguticus.</title>
        <authorList>
            <person name="Wang Y.-J."/>
        </authorList>
    </citation>
    <scope>NUCLEOTIDE SEQUENCE</scope>
    <source>
        <strain evidence="2">KB-2021</strain>
        <tissue evidence="2">Leaf</tissue>
    </source>
</reference>
<evidence type="ECO:0000313" key="2">
    <source>
        <dbReference type="EMBL" id="KAK4371006.1"/>
    </source>
</evidence>
<keyword evidence="3" id="KW-1185">Reference proteome</keyword>
<evidence type="ECO:0000313" key="3">
    <source>
        <dbReference type="Proteomes" id="UP001291623"/>
    </source>
</evidence>
<feature type="compositionally biased region" description="Acidic residues" evidence="1">
    <location>
        <begin position="181"/>
        <end position="193"/>
    </location>
</feature>
<dbReference type="AlphaFoldDB" id="A0AAE1VNU7"/>
<protein>
    <submittedName>
        <fullName evidence="2">Uncharacterized protein</fullName>
    </submittedName>
</protein>
<gene>
    <name evidence="2" type="ORF">RND71_010481</name>
</gene>
<organism evidence="2 3">
    <name type="scientific">Anisodus tanguticus</name>
    <dbReference type="NCBI Taxonomy" id="243964"/>
    <lineage>
        <taxon>Eukaryota</taxon>
        <taxon>Viridiplantae</taxon>
        <taxon>Streptophyta</taxon>
        <taxon>Embryophyta</taxon>
        <taxon>Tracheophyta</taxon>
        <taxon>Spermatophyta</taxon>
        <taxon>Magnoliopsida</taxon>
        <taxon>eudicotyledons</taxon>
        <taxon>Gunneridae</taxon>
        <taxon>Pentapetalae</taxon>
        <taxon>asterids</taxon>
        <taxon>lamiids</taxon>
        <taxon>Solanales</taxon>
        <taxon>Solanaceae</taxon>
        <taxon>Solanoideae</taxon>
        <taxon>Hyoscyameae</taxon>
        <taxon>Anisodus</taxon>
    </lineage>
</organism>
<feature type="region of interest" description="Disordered" evidence="1">
    <location>
        <begin position="155"/>
        <end position="193"/>
    </location>
</feature>
<sequence>MSMCWLFCIQACLLATVLRYLSFIESVGLFIPYPPLFNITPTTDLDLGNYSPNSFEGGEENAGEEQAKDAASGDFQAEIFTGDVDDFGSEEEVVNGSDYELSGDYGSDVDEELRVVRKDLREYKKIKVVNASAKEKLDWFLGEAKVDGGYEDIDKGRRNLRNKLGGDDYDSSDVDSFATESEGEVLSDDDEVE</sequence>
<proteinExistence type="predicted"/>
<comment type="caution">
    <text evidence="2">The sequence shown here is derived from an EMBL/GenBank/DDBJ whole genome shotgun (WGS) entry which is preliminary data.</text>
</comment>
<dbReference type="EMBL" id="JAVYJV010000005">
    <property type="protein sequence ID" value="KAK4371006.1"/>
    <property type="molecule type" value="Genomic_DNA"/>
</dbReference>
<dbReference type="Proteomes" id="UP001291623">
    <property type="component" value="Unassembled WGS sequence"/>
</dbReference>
<feature type="region of interest" description="Disordered" evidence="1">
    <location>
        <begin position="49"/>
        <end position="68"/>
    </location>
</feature>
<accession>A0AAE1VNU7</accession>
<evidence type="ECO:0000256" key="1">
    <source>
        <dbReference type="SAM" id="MobiDB-lite"/>
    </source>
</evidence>